<organism evidence="2 3">
    <name type="scientific">Ophiobolus disseminans</name>
    <dbReference type="NCBI Taxonomy" id="1469910"/>
    <lineage>
        <taxon>Eukaryota</taxon>
        <taxon>Fungi</taxon>
        <taxon>Dikarya</taxon>
        <taxon>Ascomycota</taxon>
        <taxon>Pezizomycotina</taxon>
        <taxon>Dothideomycetes</taxon>
        <taxon>Pleosporomycetidae</taxon>
        <taxon>Pleosporales</taxon>
        <taxon>Pleosporineae</taxon>
        <taxon>Phaeosphaeriaceae</taxon>
        <taxon>Ophiobolus</taxon>
    </lineage>
</organism>
<dbReference type="Gene3D" id="1.20.1280.50">
    <property type="match status" value="1"/>
</dbReference>
<proteinExistence type="predicted"/>
<dbReference type="Proteomes" id="UP000799424">
    <property type="component" value="Unassembled WGS sequence"/>
</dbReference>
<sequence length="537" mass="60729">MDTSGLPAEILSNIFTFVRTDEDMAAVSLVSRRWRDAMSRDMWAVTTSSLEPTMAKDFDALLSPQSGLLSHLTHLYVEDMEKSEDADERLRLLIAAIPKNKLREFDCNTDLPISTLRILLQRQQCMDRFDVLDVSELARKDNDDDWIEPSMASITDFAMTAPKKHLTDAEEKIQHYKTCRKIVNGLPRLKIFRVKDDDESHAEGNNVDIQHLFRGGDGVLRLPSLTEFALDGIYIRPSSPFILEHLELSTLKILYLYNCTGISEFLHGLSDSYSKQTGPLSSVTIDLGWHVADPAETKEAIQRFLSTCPKLTWLLMDFMKHTTVGIKCLEKHADTLEFLYLNMGSWPLCTMSYDVESLRALMQKCQKITTLCINIPESNLGPITDLADDFRLGPGRFDRAYVESASECFLDILASHPALKSLRLLNPPIIEFINSDRGIPSRNSEVEAKHCRVAMQNYADQVYRFMSARGSLIKLLVTQPASIPRVRPAKDKNSHQWPVYAYTKGSVTDARGVKTVVAVPLDKIGVEMTEQKSMTWN</sequence>
<dbReference type="SUPFAM" id="SSF52047">
    <property type="entry name" value="RNI-like"/>
    <property type="match status" value="1"/>
</dbReference>
<name>A0A6A6ZCH3_9PLEO</name>
<protein>
    <recommendedName>
        <fullName evidence="1">F-box domain-containing protein</fullName>
    </recommendedName>
</protein>
<dbReference type="InterPro" id="IPR001810">
    <property type="entry name" value="F-box_dom"/>
</dbReference>
<keyword evidence="3" id="KW-1185">Reference proteome</keyword>
<reference evidence="2" key="1">
    <citation type="journal article" date="2020" name="Stud. Mycol.">
        <title>101 Dothideomycetes genomes: a test case for predicting lifestyles and emergence of pathogens.</title>
        <authorList>
            <person name="Haridas S."/>
            <person name="Albert R."/>
            <person name="Binder M."/>
            <person name="Bloem J."/>
            <person name="Labutti K."/>
            <person name="Salamov A."/>
            <person name="Andreopoulos B."/>
            <person name="Baker S."/>
            <person name="Barry K."/>
            <person name="Bills G."/>
            <person name="Bluhm B."/>
            <person name="Cannon C."/>
            <person name="Castanera R."/>
            <person name="Culley D."/>
            <person name="Daum C."/>
            <person name="Ezra D."/>
            <person name="Gonzalez J."/>
            <person name="Henrissat B."/>
            <person name="Kuo A."/>
            <person name="Liang C."/>
            <person name="Lipzen A."/>
            <person name="Lutzoni F."/>
            <person name="Magnuson J."/>
            <person name="Mondo S."/>
            <person name="Nolan M."/>
            <person name="Ohm R."/>
            <person name="Pangilinan J."/>
            <person name="Park H.-J."/>
            <person name="Ramirez L."/>
            <person name="Alfaro M."/>
            <person name="Sun H."/>
            <person name="Tritt A."/>
            <person name="Yoshinaga Y."/>
            <person name="Zwiers L.-H."/>
            <person name="Turgeon B."/>
            <person name="Goodwin S."/>
            <person name="Spatafora J."/>
            <person name="Crous P."/>
            <person name="Grigoriev I."/>
        </authorList>
    </citation>
    <scope>NUCLEOTIDE SEQUENCE</scope>
    <source>
        <strain evidence="2">CBS 113818</strain>
    </source>
</reference>
<dbReference type="SUPFAM" id="SSF81383">
    <property type="entry name" value="F-box domain"/>
    <property type="match status" value="1"/>
</dbReference>
<dbReference type="InterPro" id="IPR036047">
    <property type="entry name" value="F-box-like_dom_sf"/>
</dbReference>
<evidence type="ECO:0000313" key="2">
    <source>
        <dbReference type="EMBL" id="KAF2818558.1"/>
    </source>
</evidence>
<feature type="domain" description="F-box" evidence="1">
    <location>
        <begin position="1"/>
        <end position="46"/>
    </location>
</feature>
<dbReference type="Pfam" id="PF12937">
    <property type="entry name" value="F-box-like"/>
    <property type="match status" value="1"/>
</dbReference>
<dbReference type="AlphaFoldDB" id="A0A6A6ZCH3"/>
<accession>A0A6A6ZCH3</accession>
<dbReference type="EMBL" id="MU006251">
    <property type="protein sequence ID" value="KAF2818558.1"/>
    <property type="molecule type" value="Genomic_DNA"/>
</dbReference>
<dbReference type="Gene3D" id="3.80.10.10">
    <property type="entry name" value="Ribonuclease Inhibitor"/>
    <property type="match status" value="1"/>
</dbReference>
<evidence type="ECO:0000313" key="3">
    <source>
        <dbReference type="Proteomes" id="UP000799424"/>
    </source>
</evidence>
<gene>
    <name evidence="2" type="ORF">CC86DRAFT_375759</name>
</gene>
<dbReference type="PROSITE" id="PS50181">
    <property type="entry name" value="FBOX"/>
    <property type="match status" value="1"/>
</dbReference>
<dbReference type="OrthoDB" id="3687217at2759"/>
<evidence type="ECO:0000259" key="1">
    <source>
        <dbReference type="PROSITE" id="PS50181"/>
    </source>
</evidence>
<dbReference type="InterPro" id="IPR032675">
    <property type="entry name" value="LRR_dom_sf"/>
</dbReference>